<organism evidence="2 3">
    <name type="scientific">Clostridium celatum DSM 1785</name>
    <dbReference type="NCBI Taxonomy" id="545697"/>
    <lineage>
        <taxon>Bacteria</taxon>
        <taxon>Bacillati</taxon>
        <taxon>Bacillota</taxon>
        <taxon>Clostridia</taxon>
        <taxon>Eubacteriales</taxon>
        <taxon>Clostridiaceae</taxon>
        <taxon>Clostridium</taxon>
    </lineage>
</organism>
<keyword evidence="1" id="KW-0732">Signal</keyword>
<feature type="signal peptide" evidence="1">
    <location>
        <begin position="1"/>
        <end position="29"/>
    </location>
</feature>
<gene>
    <name evidence="2" type="ORF">HMPREF0216_03049</name>
</gene>
<comment type="caution">
    <text evidence="2">The sequence shown here is derived from an EMBL/GenBank/DDBJ whole genome shotgun (WGS) entry which is preliminary data.</text>
</comment>
<dbReference type="HOGENOM" id="CLU_3300871_0_0_9"/>
<reference evidence="2 3" key="1">
    <citation type="submission" date="2012-05" db="EMBL/GenBank/DDBJ databases">
        <authorList>
            <person name="Weinstock G."/>
            <person name="Sodergren E."/>
            <person name="Lobos E.A."/>
            <person name="Fulton L."/>
            <person name="Fulton R."/>
            <person name="Courtney L."/>
            <person name="Fronick C."/>
            <person name="O'Laughlin M."/>
            <person name="Godfrey J."/>
            <person name="Wilson R.M."/>
            <person name="Miner T."/>
            <person name="Farmer C."/>
            <person name="Delehaunty K."/>
            <person name="Cordes M."/>
            <person name="Minx P."/>
            <person name="Tomlinson C."/>
            <person name="Chen J."/>
            <person name="Wollam A."/>
            <person name="Pepin K.H."/>
            <person name="Bhonagiri V."/>
            <person name="Zhang X."/>
            <person name="Suruliraj S."/>
            <person name="Warren W."/>
            <person name="Mitreva M."/>
            <person name="Mardis E.R."/>
            <person name="Wilson R.K."/>
        </authorList>
    </citation>
    <scope>NUCLEOTIDE SEQUENCE [LARGE SCALE GENOMIC DNA]</scope>
    <source>
        <strain evidence="2 3">DSM 1785</strain>
    </source>
</reference>
<dbReference type="EMBL" id="AMEZ01000111">
    <property type="protein sequence ID" value="EKY23138.1"/>
    <property type="molecule type" value="Genomic_DNA"/>
</dbReference>
<proteinExistence type="predicted"/>
<keyword evidence="3" id="KW-1185">Reference proteome</keyword>
<feature type="chain" id="PRO_5003956968" evidence="1">
    <location>
        <begin position="30"/>
        <end position="40"/>
    </location>
</feature>
<sequence length="40" mass="4175">MEKKKITAILLAALVSTSLILGNVTTAYANDSNVQAKAIV</sequence>
<accession>L1Q581</accession>
<name>L1Q581_9CLOT</name>
<evidence type="ECO:0000256" key="1">
    <source>
        <dbReference type="SAM" id="SignalP"/>
    </source>
</evidence>
<dbReference type="Proteomes" id="UP000010420">
    <property type="component" value="Unassembled WGS sequence"/>
</dbReference>
<dbReference type="AlphaFoldDB" id="L1Q581"/>
<evidence type="ECO:0000313" key="2">
    <source>
        <dbReference type="EMBL" id="EKY23138.1"/>
    </source>
</evidence>
<protein>
    <submittedName>
        <fullName evidence="2">Uncharacterized protein</fullName>
    </submittedName>
</protein>
<evidence type="ECO:0000313" key="3">
    <source>
        <dbReference type="Proteomes" id="UP000010420"/>
    </source>
</evidence>
<feature type="non-terminal residue" evidence="2">
    <location>
        <position position="40"/>
    </location>
</feature>